<dbReference type="GO" id="GO:0004672">
    <property type="term" value="F:protein kinase activity"/>
    <property type="evidence" value="ECO:0007669"/>
    <property type="project" value="InterPro"/>
</dbReference>
<evidence type="ECO:0000256" key="2">
    <source>
        <dbReference type="ARBA" id="ARBA00022741"/>
    </source>
</evidence>
<dbReference type="SUPFAM" id="SSF82185">
    <property type="entry name" value="Histone H3 K4-specific methyltransferase SET7/9 N-terminal domain"/>
    <property type="match status" value="1"/>
</dbReference>
<keyword evidence="6" id="KW-0418">Kinase</keyword>
<gene>
    <name evidence="6" type="ORF">AV274_0215</name>
</gene>
<dbReference type="PANTHER" id="PTHR45832">
    <property type="entry name" value="SERINE/THREONINE-PROTEIN KINASE SAMKA-RELATED-RELATED"/>
    <property type="match status" value="1"/>
</dbReference>
<dbReference type="Gene3D" id="1.10.510.10">
    <property type="entry name" value="Transferase(Phosphotransferase) domain 1"/>
    <property type="match status" value="1"/>
</dbReference>
<evidence type="ECO:0000313" key="6">
    <source>
        <dbReference type="EMBL" id="OAO18067.1"/>
    </source>
</evidence>
<dbReference type="InterPro" id="IPR051931">
    <property type="entry name" value="PAK3-like"/>
</dbReference>
<organism evidence="6 7">
    <name type="scientific">Blastocystis sp. subtype 1 (strain ATCC 50177 / NandII)</name>
    <dbReference type="NCBI Taxonomy" id="478820"/>
    <lineage>
        <taxon>Eukaryota</taxon>
        <taxon>Sar</taxon>
        <taxon>Stramenopiles</taxon>
        <taxon>Bigyra</taxon>
        <taxon>Opalozoa</taxon>
        <taxon>Opalinata</taxon>
        <taxon>Blastocystidae</taxon>
        <taxon>Blastocystis</taxon>
    </lineage>
</organism>
<evidence type="ECO:0000256" key="4">
    <source>
        <dbReference type="PROSITE-ProRule" id="PRU10141"/>
    </source>
</evidence>
<accession>A0A196SPG0</accession>
<dbReference type="GO" id="GO:0005524">
    <property type="term" value="F:ATP binding"/>
    <property type="evidence" value="ECO:0007669"/>
    <property type="project" value="UniProtKB-UniRule"/>
</dbReference>
<dbReference type="InterPro" id="IPR017441">
    <property type="entry name" value="Protein_kinase_ATP_BS"/>
</dbReference>
<dbReference type="PROSITE" id="PS00107">
    <property type="entry name" value="PROTEIN_KINASE_ATP"/>
    <property type="match status" value="1"/>
</dbReference>
<keyword evidence="3 4" id="KW-0067">ATP-binding</keyword>
<keyword evidence="6" id="KW-0808">Transferase</keyword>
<dbReference type="InterPro" id="IPR000719">
    <property type="entry name" value="Prot_kinase_dom"/>
</dbReference>
<feature type="binding site" evidence="4">
    <location>
        <position position="39"/>
    </location>
    <ligand>
        <name>ATP</name>
        <dbReference type="ChEBI" id="CHEBI:30616"/>
    </ligand>
</feature>
<protein>
    <submittedName>
        <fullName evidence="6">Serine/threonine-protein kinase PAK 3</fullName>
    </submittedName>
</protein>
<dbReference type="PROSITE" id="PS50011">
    <property type="entry name" value="PROTEIN_KINASE_DOM"/>
    <property type="match status" value="1"/>
</dbReference>
<feature type="domain" description="Protein kinase" evidence="5">
    <location>
        <begin position="9"/>
        <end position="254"/>
    </location>
</feature>
<sequence>MDSACALNYAQLETLGEGHHGTVLKASSVGEDRDVAIRKVAYDGYDKRRLKKLLTAKTCKSLFLVEYYDVFVHEKELWYIMEYLQTYTLDAFVRSRIAFSEEELREIASCCLLGLDSIHNHRVLHGNVKPRNMFITQNGVVKLGDYALPLQEDYSKLKVEELWYMAPEALKWKEGPKSDVWSLGISLIELAEGRNPFSGCDNEARTGSRMRTMGFPSLSYDRWSFLFKDFVNACVTKEVNGRFSVAELLCHPFVLEAAERIESGMCSPVLANLVKRFQKHVLCENLLKGEVGCCCLVSHYPHFCWFHNGIAEASSRVIEMSEELVIEADIRLKELLRVNGEEMKAIQHNVVLDLNDDGERWEGDVLQNKPYGWGVLYDSENRMVYEGFRIGDVNVCYGRSYYPDIGVVEYEGEICEGKRWGRGALFDRNGNTVFEGEWMNHECEMEKRVEIQKEVDDHVLFHTLLEEVIVSDRCCDGIEWKVLRLSFLFNLRELRVGDECFWYVEEVEAVGLKKLETVVIGKNCFRKRRITWNRNERLFFWLKNCPVVKELRIGRGSFQYYTVCEIENDDCLEVAEIGSVRESSCNFSCASLELKNLPALKSLVLGQDVFCFCVRAVLENLPEVASIQLGYSALHFVEDDASELVMRNLPNLTTLSFSALTFDLPHHITLENMPKLANAHLPANAFQYKDDVIIKGGFSFRSVLCLDVGVFASYFSS</sequence>
<keyword evidence="7" id="KW-1185">Reference proteome</keyword>
<name>A0A196SPG0_BLAHN</name>
<dbReference type="Gene3D" id="3.80.10.10">
    <property type="entry name" value="Ribonuclease Inhibitor"/>
    <property type="match status" value="1"/>
</dbReference>
<evidence type="ECO:0000256" key="3">
    <source>
        <dbReference type="ARBA" id="ARBA00022840"/>
    </source>
</evidence>
<reference evidence="6 7" key="1">
    <citation type="submission" date="2016-05" db="EMBL/GenBank/DDBJ databases">
        <title>Nuclear genome of Blastocystis sp. subtype 1 NandII.</title>
        <authorList>
            <person name="Gentekaki E."/>
            <person name="Curtis B."/>
            <person name="Stairs C."/>
            <person name="Eme L."/>
            <person name="Herman E."/>
            <person name="Klimes V."/>
            <person name="Arias M.C."/>
            <person name="Elias M."/>
            <person name="Hilliou F."/>
            <person name="Klute M."/>
            <person name="Malik S.-B."/>
            <person name="Pightling A."/>
            <person name="Rachubinski R."/>
            <person name="Salas D."/>
            <person name="Schlacht A."/>
            <person name="Suga H."/>
            <person name="Archibald J."/>
            <person name="Ball S.G."/>
            <person name="Clark G."/>
            <person name="Dacks J."/>
            <person name="Van Der Giezen M."/>
            <person name="Tsaousis A."/>
            <person name="Roger A."/>
        </authorList>
    </citation>
    <scope>NUCLEOTIDE SEQUENCE [LARGE SCALE GENOMIC DNA]</scope>
    <source>
        <strain evidence="7">ATCC 50177 / NandII</strain>
    </source>
</reference>
<dbReference type="SUPFAM" id="SSF56112">
    <property type="entry name" value="Protein kinase-like (PK-like)"/>
    <property type="match status" value="1"/>
</dbReference>
<dbReference type="InterPro" id="IPR011009">
    <property type="entry name" value="Kinase-like_dom_sf"/>
</dbReference>
<comment type="caution">
    <text evidence="6">The sequence shown here is derived from an EMBL/GenBank/DDBJ whole genome shotgun (WGS) entry which is preliminary data.</text>
</comment>
<dbReference type="Proteomes" id="UP000078348">
    <property type="component" value="Unassembled WGS sequence"/>
</dbReference>
<dbReference type="PANTHER" id="PTHR45832:SF22">
    <property type="entry name" value="SERINE_THREONINE-PROTEIN KINASE SAMKA-RELATED"/>
    <property type="match status" value="1"/>
</dbReference>
<evidence type="ECO:0000256" key="1">
    <source>
        <dbReference type="ARBA" id="ARBA00008874"/>
    </source>
</evidence>
<evidence type="ECO:0000313" key="7">
    <source>
        <dbReference type="Proteomes" id="UP000078348"/>
    </source>
</evidence>
<proteinExistence type="inferred from homology"/>
<evidence type="ECO:0000259" key="5">
    <source>
        <dbReference type="PROSITE" id="PS50011"/>
    </source>
</evidence>
<dbReference type="EMBL" id="LXWW01000009">
    <property type="protein sequence ID" value="OAO18067.1"/>
    <property type="molecule type" value="Genomic_DNA"/>
</dbReference>
<dbReference type="InterPro" id="IPR032675">
    <property type="entry name" value="LRR_dom_sf"/>
</dbReference>
<dbReference type="AlphaFoldDB" id="A0A196SPG0"/>
<keyword evidence="2 4" id="KW-0547">Nucleotide-binding</keyword>
<dbReference type="STRING" id="478820.A0A196SPG0"/>
<dbReference type="SUPFAM" id="SSF52058">
    <property type="entry name" value="L domain-like"/>
    <property type="match status" value="1"/>
</dbReference>
<comment type="similarity">
    <text evidence="1">Belongs to the protein kinase superfamily. STE Ser/Thr protein kinase family. STE20 subfamily.</text>
</comment>
<dbReference type="Pfam" id="PF00069">
    <property type="entry name" value="Pkinase"/>
    <property type="match status" value="1"/>
</dbReference>
<dbReference type="Gene3D" id="2.20.110.10">
    <property type="entry name" value="Histone H3 K4-specific methyltransferase SET7/9 N-terminal domain"/>
    <property type="match status" value="1"/>
</dbReference>